<comment type="caution">
    <text evidence="2">The sequence shown here is derived from an EMBL/GenBank/DDBJ whole genome shotgun (WGS) entry which is preliminary data.</text>
</comment>
<feature type="region of interest" description="Disordered" evidence="1">
    <location>
        <begin position="68"/>
        <end position="160"/>
    </location>
</feature>
<gene>
    <name evidence="2" type="ORF">CTheo_8907</name>
</gene>
<evidence type="ECO:0000256" key="1">
    <source>
        <dbReference type="SAM" id="MobiDB-lite"/>
    </source>
</evidence>
<organism evidence="2 3">
    <name type="scientific">Ceratobasidium theobromae</name>
    <dbReference type="NCBI Taxonomy" id="1582974"/>
    <lineage>
        <taxon>Eukaryota</taxon>
        <taxon>Fungi</taxon>
        <taxon>Dikarya</taxon>
        <taxon>Basidiomycota</taxon>
        <taxon>Agaricomycotina</taxon>
        <taxon>Agaricomycetes</taxon>
        <taxon>Cantharellales</taxon>
        <taxon>Ceratobasidiaceae</taxon>
        <taxon>Ceratobasidium</taxon>
    </lineage>
</organism>
<dbReference type="Proteomes" id="UP000383932">
    <property type="component" value="Unassembled WGS sequence"/>
</dbReference>
<feature type="compositionally biased region" description="Low complexity" evidence="1">
    <location>
        <begin position="138"/>
        <end position="151"/>
    </location>
</feature>
<sequence>MSSPPPFCPPARGLSAACREMSSFAQTTVTGLIPFTDFSGVSLGNATILLNGLLHCIDTILKTHPELRAHPDTPVAPPASLPRDGEGDVQMSPAPAGTAAVPSAPPSAPPPACPLDPPGDSWAAVTSRSKGPRAPKVKPGAPLPKTTPAKAKPADKPHSRHNRVVIHISRKGHYTGRFSGEEALLSASRAINSALASAGQSTCCLGVRRSQFGNLVVVFLTNTSCNAVSATVEPIRTALQLPGDSRFPDAYVRLLLDCHWSFLSMANVPTRAPDSPDSPYNPAQLLAEVHFNPAFKDLVFTRLPSWVSDPKSLTKPRSSIAFAFEDPTGLLVDHLRQEDAFLFGASVRIKPWSPSKPTVAHAAAPTA</sequence>
<evidence type="ECO:0000313" key="3">
    <source>
        <dbReference type="Proteomes" id="UP000383932"/>
    </source>
</evidence>
<evidence type="ECO:0000313" key="2">
    <source>
        <dbReference type="EMBL" id="KAB5587653.1"/>
    </source>
</evidence>
<feature type="compositionally biased region" description="Low complexity" evidence="1">
    <location>
        <begin position="92"/>
        <end position="102"/>
    </location>
</feature>
<feature type="compositionally biased region" description="Pro residues" evidence="1">
    <location>
        <begin position="103"/>
        <end position="117"/>
    </location>
</feature>
<dbReference type="AlphaFoldDB" id="A0A5N5Q839"/>
<reference evidence="2 3" key="1">
    <citation type="journal article" date="2019" name="Fungal Biol. Biotechnol.">
        <title>Draft genome sequence of fastidious pathogen Ceratobasidium theobromae, which causes vascular-streak dieback in Theobroma cacao.</title>
        <authorList>
            <person name="Ali S.S."/>
            <person name="Asman A."/>
            <person name="Shao J."/>
            <person name="Firmansyah A.P."/>
            <person name="Susilo A.W."/>
            <person name="Rosmana A."/>
            <person name="McMahon P."/>
            <person name="Junaid M."/>
            <person name="Guest D."/>
            <person name="Kheng T.Y."/>
            <person name="Meinhardt L.W."/>
            <person name="Bailey B.A."/>
        </authorList>
    </citation>
    <scope>NUCLEOTIDE SEQUENCE [LARGE SCALE GENOMIC DNA]</scope>
    <source>
        <strain evidence="2 3">CT2</strain>
    </source>
</reference>
<proteinExistence type="predicted"/>
<protein>
    <submittedName>
        <fullName evidence="2">Uncharacterized protein</fullName>
    </submittedName>
</protein>
<name>A0A5N5Q839_9AGAM</name>
<accession>A0A5N5Q839</accession>
<keyword evidence="3" id="KW-1185">Reference proteome</keyword>
<dbReference type="EMBL" id="SSOP01000893">
    <property type="protein sequence ID" value="KAB5587653.1"/>
    <property type="molecule type" value="Genomic_DNA"/>
</dbReference>